<name>A0A182IV68_ANOAO</name>
<dbReference type="EnsemblMetazoa" id="AATE006096-RA">
    <property type="protein sequence ID" value="AATE006096-PA.1"/>
    <property type="gene ID" value="AATE006096"/>
</dbReference>
<organism evidence="1">
    <name type="scientific">Anopheles atroparvus</name>
    <name type="common">European mosquito</name>
    <dbReference type="NCBI Taxonomy" id="41427"/>
    <lineage>
        <taxon>Eukaryota</taxon>
        <taxon>Metazoa</taxon>
        <taxon>Ecdysozoa</taxon>
        <taxon>Arthropoda</taxon>
        <taxon>Hexapoda</taxon>
        <taxon>Insecta</taxon>
        <taxon>Pterygota</taxon>
        <taxon>Neoptera</taxon>
        <taxon>Endopterygota</taxon>
        <taxon>Diptera</taxon>
        <taxon>Nematocera</taxon>
        <taxon>Culicoidea</taxon>
        <taxon>Culicidae</taxon>
        <taxon>Anophelinae</taxon>
        <taxon>Anopheles</taxon>
    </lineage>
</organism>
<accession>A0A182IV68</accession>
<reference evidence="1" key="1">
    <citation type="submission" date="2022-08" db="UniProtKB">
        <authorList>
            <consortium name="EnsemblMetazoa"/>
        </authorList>
    </citation>
    <scope>IDENTIFICATION</scope>
    <source>
        <strain evidence="1">EBRO</strain>
    </source>
</reference>
<sequence length="106" mass="11853">MALLSNWARFEPSWMPSAQVTTSQVDSVPLRFPTITVPSWRAYRGQGVEEEINGSKQLVLVAKTLRVERGTETMDFGRAAFPGRVLNGNFVEKCDQKAVEQRQPVG</sequence>
<dbReference type="AlphaFoldDB" id="A0A182IV68"/>
<evidence type="ECO:0000313" key="1">
    <source>
        <dbReference type="EnsemblMetazoa" id="AATE006096-PA.1"/>
    </source>
</evidence>
<proteinExistence type="predicted"/>
<protein>
    <submittedName>
        <fullName evidence="1">Uncharacterized protein</fullName>
    </submittedName>
</protein>
<dbReference type="VEuPathDB" id="VectorBase:AATE006096"/>